<keyword evidence="2" id="KW-1185">Reference proteome</keyword>
<gene>
    <name evidence="1" type="ORF">QVO10_11590</name>
</gene>
<evidence type="ECO:0000313" key="2">
    <source>
        <dbReference type="Proteomes" id="UP001167871"/>
    </source>
</evidence>
<comment type="caution">
    <text evidence="1">The sequence shown here is derived from an EMBL/GenBank/DDBJ whole genome shotgun (WGS) entry which is preliminary data.</text>
</comment>
<evidence type="ECO:0000313" key="1">
    <source>
        <dbReference type="EMBL" id="MDN0050019.1"/>
    </source>
</evidence>
<dbReference type="EMBL" id="JAUEII010000026">
    <property type="protein sequence ID" value="MDN0050019.1"/>
    <property type="molecule type" value="Genomic_DNA"/>
</dbReference>
<proteinExistence type="predicted"/>
<dbReference type="RefSeq" id="WP_301640309.1">
    <property type="nucleotide sequence ID" value="NZ_JAUEII010000026.1"/>
</dbReference>
<name>A0ABT7X7F2_9BACE</name>
<reference evidence="1" key="1">
    <citation type="submission" date="2023-06" db="EMBL/GenBank/DDBJ databases">
        <authorList>
            <person name="Zeman M."/>
            <person name="Kubasova T."/>
            <person name="Jahodarova E."/>
            <person name="Nykrynova M."/>
            <person name="Rychlik I."/>
        </authorList>
    </citation>
    <scope>NUCLEOTIDE SEQUENCE</scope>
    <source>
        <strain evidence="1">84_SSukc20</strain>
    </source>
</reference>
<reference evidence="1" key="2">
    <citation type="submission" date="2024-05" db="EMBL/GenBank/DDBJ databases">
        <title>Identification and characterization of horizontal gene transfer across gut microbiota members of farm animals based on homology search.</title>
        <authorList>
            <person name="Schwarzerova J."/>
            <person name="Nykrynova M."/>
            <person name="Jureckova K."/>
            <person name="Cejkova D."/>
            <person name="Rychlik I."/>
        </authorList>
    </citation>
    <scope>NUCLEOTIDE SEQUENCE</scope>
    <source>
        <strain evidence="1">84_SSukc20</strain>
    </source>
</reference>
<organism evidence="1 2">
    <name type="scientific">Bacteroides gallinaceum</name>
    <dbReference type="NCBI Taxonomy" id="1462571"/>
    <lineage>
        <taxon>Bacteria</taxon>
        <taxon>Pseudomonadati</taxon>
        <taxon>Bacteroidota</taxon>
        <taxon>Bacteroidia</taxon>
        <taxon>Bacteroidales</taxon>
        <taxon>Bacteroidaceae</taxon>
        <taxon>Bacteroides</taxon>
    </lineage>
</organism>
<protein>
    <submittedName>
        <fullName evidence="1">Uncharacterized protein</fullName>
    </submittedName>
</protein>
<sequence>MTEIYNINDLDELSIFLRGMDKEQARTWLLNQFDNLYHYRNIKEWNELVRICEALRIIGWGDREPLEAKVERWINGSFYTSLMNKYFEVKSEQGWRKLKDSYVLENGDDMTYYSGYKFQSQRNLLPKSPFRWIKSANYQKSVQPLYDSLDSLKEMMIHELQPEKYGEKFSYIGIYMSFSNHDDEYVTVRSEYFHSEDDVPKGFEGKYYIRPKYKFGRIVNQNGTYHIKVERYFSRKFGELPLCEQKKIVSTDFLYYMQYVSDKLRKKKIEYNSNLLKSDLERILTKWMNS</sequence>
<dbReference type="Proteomes" id="UP001167871">
    <property type="component" value="Unassembled WGS sequence"/>
</dbReference>
<accession>A0ABT7X7F2</accession>